<dbReference type="OrthoDB" id="6350321at2759"/>
<gene>
    <name evidence="2" type="ORF">DGUA_6G001949</name>
</gene>
<feature type="non-terminal residue" evidence="2">
    <location>
        <position position="183"/>
    </location>
</feature>
<dbReference type="Pfam" id="PF07707">
    <property type="entry name" value="BACK"/>
    <property type="match status" value="1"/>
</dbReference>
<accession>A0A3B0JLF2</accession>
<dbReference type="InterPro" id="IPR011333">
    <property type="entry name" value="SKP1/BTB/POZ_sf"/>
</dbReference>
<dbReference type="SUPFAM" id="SSF54695">
    <property type="entry name" value="POZ domain"/>
    <property type="match status" value="1"/>
</dbReference>
<dbReference type="Proteomes" id="UP000268350">
    <property type="component" value="Unassembled WGS sequence"/>
</dbReference>
<dbReference type="PROSITE" id="PS50097">
    <property type="entry name" value="BTB"/>
    <property type="match status" value="1"/>
</dbReference>
<dbReference type="InterPro" id="IPR000210">
    <property type="entry name" value="BTB/POZ_dom"/>
</dbReference>
<name>A0A3B0JLF2_DROGU</name>
<dbReference type="Gene3D" id="1.25.40.420">
    <property type="match status" value="1"/>
</dbReference>
<dbReference type="STRING" id="7266.A0A3B0JLF2"/>
<dbReference type="SMART" id="SM00225">
    <property type="entry name" value="BTB"/>
    <property type="match status" value="1"/>
</dbReference>
<evidence type="ECO:0000313" key="3">
    <source>
        <dbReference type="Proteomes" id="UP000268350"/>
    </source>
</evidence>
<proteinExistence type="predicted"/>
<dbReference type="Pfam" id="PF00651">
    <property type="entry name" value="BTB"/>
    <property type="match status" value="1"/>
</dbReference>
<dbReference type="PANTHER" id="PTHR22667">
    <property type="entry name" value="AT01380P-RELATED"/>
    <property type="match status" value="1"/>
</dbReference>
<organism evidence="2 3">
    <name type="scientific">Drosophila guanche</name>
    <name type="common">Fruit fly</name>
    <dbReference type="NCBI Taxonomy" id="7266"/>
    <lineage>
        <taxon>Eukaryota</taxon>
        <taxon>Metazoa</taxon>
        <taxon>Ecdysozoa</taxon>
        <taxon>Arthropoda</taxon>
        <taxon>Hexapoda</taxon>
        <taxon>Insecta</taxon>
        <taxon>Pterygota</taxon>
        <taxon>Neoptera</taxon>
        <taxon>Endopterygota</taxon>
        <taxon>Diptera</taxon>
        <taxon>Brachycera</taxon>
        <taxon>Muscomorpha</taxon>
        <taxon>Ephydroidea</taxon>
        <taxon>Drosophilidae</taxon>
        <taxon>Drosophila</taxon>
        <taxon>Sophophora</taxon>
    </lineage>
</organism>
<reference evidence="3" key="1">
    <citation type="submission" date="2018-01" db="EMBL/GenBank/DDBJ databases">
        <authorList>
            <person name="Alioto T."/>
            <person name="Alioto T."/>
        </authorList>
    </citation>
    <scope>NUCLEOTIDE SEQUENCE [LARGE SCALE GENOMIC DNA]</scope>
</reference>
<keyword evidence="3" id="KW-1185">Reference proteome</keyword>
<dbReference type="OMA" id="ERQCENC"/>
<dbReference type="AlphaFoldDB" id="A0A3B0JLF2"/>
<dbReference type="Gene3D" id="3.30.710.10">
    <property type="entry name" value="Potassium Channel Kv1.1, Chain A"/>
    <property type="match status" value="1"/>
</dbReference>
<protein>
    <recommendedName>
        <fullName evidence="1">BTB domain-containing protein</fullName>
    </recommendedName>
</protein>
<sequence>MKNKPNLYELLVKMAKDRLRTDTVIKIGDCQFPVHFMVLRSYSQSFRDAGYELQLELPENQVTPRCFSLIYDWMLTDKPLLPRLGLLEVLRAAKFLKMTQLERQCENCLLDGCREDAAALLYVEARRLDMERSQRRFLQRISKFFLTLVASEEFLDLPLKALLLLLNSSMLGVNSELEVFMSA</sequence>
<evidence type="ECO:0000259" key="1">
    <source>
        <dbReference type="PROSITE" id="PS50097"/>
    </source>
</evidence>
<evidence type="ECO:0000313" key="2">
    <source>
        <dbReference type="EMBL" id="SPP74329.1"/>
    </source>
</evidence>
<dbReference type="EMBL" id="OUUW01000001">
    <property type="protein sequence ID" value="SPP74329.1"/>
    <property type="molecule type" value="Genomic_DNA"/>
</dbReference>
<dbReference type="InterPro" id="IPR011705">
    <property type="entry name" value="BACK"/>
</dbReference>
<dbReference type="CDD" id="cd18186">
    <property type="entry name" value="BTB_POZ_ZBTB_KLHL-like"/>
    <property type="match status" value="1"/>
</dbReference>
<dbReference type="PANTHER" id="PTHR22667:SF0">
    <property type="entry name" value="AT01380P-RELATED"/>
    <property type="match status" value="1"/>
</dbReference>
<feature type="domain" description="BTB" evidence="1">
    <location>
        <begin position="21"/>
        <end position="83"/>
    </location>
</feature>